<accession>A0A3E2HQH7</accession>
<feature type="domain" description="AMP-dependent synthetase/ligase" evidence="1">
    <location>
        <begin position="47"/>
        <end position="402"/>
    </location>
</feature>
<dbReference type="Proteomes" id="UP000258309">
    <property type="component" value="Unassembled WGS sequence"/>
</dbReference>
<evidence type="ECO:0008006" key="5">
    <source>
        <dbReference type="Google" id="ProtNLM"/>
    </source>
</evidence>
<evidence type="ECO:0000313" key="3">
    <source>
        <dbReference type="EMBL" id="RFU35301.1"/>
    </source>
</evidence>
<dbReference type="PANTHER" id="PTHR24096">
    <property type="entry name" value="LONG-CHAIN-FATTY-ACID--COA LIGASE"/>
    <property type="match status" value="1"/>
</dbReference>
<evidence type="ECO:0000259" key="2">
    <source>
        <dbReference type="Pfam" id="PF13193"/>
    </source>
</evidence>
<dbReference type="STRING" id="5539.A0A3E2HQH7"/>
<dbReference type="CDD" id="cd05911">
    <property type="entry name" value="Firefly_Luc_like"/>
    <property type="match status" value="1"/>
</dbReference>
<dbReference type="GO" id="GO:0016405">
    <property type="term" value="F:CoA-ligase activity"/>
    <property type="evidence" value="ECO:0007669"/>
    <property type="project" value="TreeGrafter"/>
</dbReference>
<sequence length="562" mass="62680">MIYKSPIPSVTIPEQSILDLVFTSASPNHKLSSEPLWIDADDTSNFISLHSAREWVKRLGCGLQKRGIGKGDVVLMFTSNHIFVPVGFLGFVASGAAFSGSNPAFTVPEMVYQLQKTRAKFFFVQPNLIKTALEAAKQVGLPKSSIFLFSEKPVQSIDGVHDFRSMLASEEEARDWSWKYLSPEEIRTQIASVNFSTGTTGFPKGVMATHYNVVSNTIQTKALMGIKEGQNDYWVNFLPLYHAYGQFFFVLIAATTNHPVLVMKHFALEPLLSLIQKYKVRQLHCVPPVLVMLHKRPEISKYDLSSVKSIMCGAAPLSKEVEMAVAKKHGWRFLGGFGMTELYCMGMANGEHLPYRAGSVGTLMPNMEMRLVDDNGNDIEGYGEKAVGELYFRGPQVAAGYWENPEATEDTFGGGWLKTGDVGYVTEEGFIWLVDRKKELIKHNGLQVSPAELEAVLLENEHIFDAAVVGLVTENNELPRAYVSLKETSVGKVTEQDIQAWLKTLVSKHKWLMGGVAFVPVVPRFASGKIQRKLVREWAKRDKEILDKQGLQGLDQRARARL</sequence>
<dbReference type="InterPro" id="IPR000873">
    <property type="entry name" value="AMP-dep_synth/lig_dom"/>
</dbReference>
<proteinExistence type="predicted"/>
<dbReference type="OMA" id="AWPNTDF"/>
<dbReference type="PANTHER" id="PTHR24096:SF194">
    <property type="entry name" value="AMP-DEPENDENT SYNTHETASE_LIGASE DOMAIN-CONTAINING PROTEIN"/>
    <property type="match status" value="1"/>
</dbReference>
<dbReference type="Gene3D" id="3.30.300.30">
    <property type="match status" value="1"/>
</dbReference>
<feature type="non-terminal residue" evidence="3">
    <location>
        <position position="1"/>
    </location>
</feature>
<dbReference type="EMBL" id="NCSJ02000010">
    <property type="protein sequence ID" value="RFU35301.1"/>
    <property type="molecule type" value="Genomic_DNA"/>
</dbReference>
<organism evidence="3 4">
    <name type="scientific">Scytalidium lignicola</name>
    <name type="common">Hyphomycete</name>
    <dbReference type="NCBI Taxonomy" id="5539"/>
    <lineage>
        <taxon>Eukaryota</taxon>
        <taxon>Fungi</taxon>
        <taxon>Dikarya</taxon>
        <taxon>Ascomycota</taxon>
        <taxon>Pezizomycotina</taxon>
        <taxon>Leotiomycetes</taxon>
        <taxon>Leotiomycetes incertae sedis</taxon>
        <taxon>Scytalidium</taxon>
    </lineage>
</organism>
<dbReference type="SUPFAM" id="SSF56801">
    <property type="entry name" value="Acetyl-CoA synthetase-like"/>
    <property type="match status" value="1"/>
</dbReference>
<reference evidence="3 4" key="1">
    <citation type="submission" date="2018-05" db="EMBL/GenBank/DDBJ databases">
        <title>Draft genome sequence of Scytalidium lignicola DSM 105466, a ubiquitous saprotrophic fungus.</title>
        <authorList>
            <person name="Buettner E."/>
            <person name="Gebauer A.M."/>
            <person name="Hofrichter M."/>
            <person name="Liers C."/>
            <person name="Kellner H."/>
        </authorList>
    </citation>
    <scope>NUCLEOTIDE SEQUENCE [LARGE SCALE GENOMIC DNA]</scope>
    <source>
        <strain evidence="3 4">DSM 105466</strain>
    </source>
</reference>
<evidence type="ECO:0000259" key="1">
    <source>
        <dbReference type="Pfam" id="PF00501"/>
    </source>
</evidence>
<dbReference type="AlphaFoldDB" id="A0A3E2HQH7"/>
<keyword evidence="4" id="KW-1185">Reference proteome</keyword>
<dbReference type="Gene3D" id="3.40.50.12780">
    <property type="entry name" value="N-terminal domain of ligase-like"/>
    <property type="match status" value="1"/>
</dbReference>
<dbReference type="InterPro" id="IPR020845">
    <property type="entry name" value="AMP-binding_CS"/>
</dbReference>
<gene>
    <name evidence="3" type="ORF">B7463_g1048</name>
</gene>
<evidence type="ECO:0000313" key="4">
    <source>
        <dbReference type="Proteomes" id="UP000258309"/>
    </source>
</evidence>
<protein>
    <recommendedName>
        <fullName evidence="5">AMP-dependent synthetase/ligase domain-containing protein</fullName>
    </recommendedName>
</protein>
<dbReference type="InterPro" id="IPR042099">
    <property type="entry name" value="ANL_N_sf"/>
</dbReference>
<dbReference type="Pfam" id="PF13193">
    <property type="entry name" value="AMP-binding_C"/>
    <property type="match status" value="1"/>
</dbReference>
<name>A0A3E2HQH7_SCYLI</name>
<dbReference type="Pfam" id="PF00501">
    <property type="entry name" value="AMP-binding"/>
    <property type="match status" value="1"/>
</dbReference>
<dbReference type="PROSITE" id="PS00455">
    <property type="entry name" value="AMP_BINDING"/>
    <property type="match status" value="1"/>
</dbReference>
<dbReference type="InterPro" id="IPR045851">
    <property type="entry name" value="AMP-bd_C_sf"/>
</dbReference>
<feature type="non-terminal residue" evidence="3">
    <location>
        <position position="562"/>
    </location>
</feature>
<dbReference type="OrthoDB" id="6509636at2759"/>
<comment type="caution">
    <text evidence="3">The sequence shown here is derived from an EMBL/GenBank/DDBJ whole genome shotgun (WGS) entry which is preliminary data.</text>
</comment>
<feature type="domain" description="AMP-binding enzyme C-terminal" evidence="2">
    <location>
        <begin position="452"/>
        <end position="529"/>
    </location>
</feature>
<dbReference type="InterPro" id="IPR025110">
    <property type="entry name" value="AMP-bd_C"/>
</dbReference>